<dbReference type="InterPro" id="IPR021916">
    <property type="entry name" value="DUF3527"/>
</dbReference>
<organism evidence="1">
    <name type="scientific">Noccaea caerulescens</name>
    <name type="common">Alpine penny-cress</name>
    <name type="synonym">Thlaspi caerulescens</name>
    <dbReference type="NCBI Taxonomy" id="107243"/>
    <lineage>
        <taxon>Eukaryota</taxon>
        <taxon>Viridiplantae</taxon>
        <taxon>Streptophyta</taxon>
        <taxon>Embryophyta</taxon>
        <taxon>Tracheophyta</taxon>
        <taxon>Spermatophyta</taxon>
        <taxon>Magnoliopsida</taxon>
        <taxon>eudicotyledons</taxon>
        <taxon>Gunneridae</taxon>
        <taxon>Pentapetalae</taxon>
        <taxon>rosids</taxon>
        <taxon>malvids</taxon>
        <taxon>Brassicales</taxon>
        <taxon>Brassicaceae</taxon>
        <taxon>Coluteocarpeae</taxon>
        <taxon>Noccaea</taxon>
    </lineage>
</organism>
<dbReference type="AlphaFoldDB" id="A0A1J3G0C8"/>
<dbReference type="EMBL" id="GEVK01003103">
    <property type="protein sequence ID" value="JAU49729.1"/>
    <property type="molecule type" value="Transcribed_RNA"/>
</dbReference>
<sequence length="87" mass="9631">MKFLKKSKTESERSRCLVSMDIVIPSGVHGGPEDGPSSLIDRWKSQGNCDCGGWDLGCSLTLLKGKPQKDHRNVFELFIEGSKHETP</sequence>
<dbReference type="Pfam" id="PF12043">
    <property type="entry name" value="DUF3527"/>
    <property type="match status" value="1"/>
</dbReference>
<proteinExistence type="predicted"/>
<reference evidence="1" key="1">
    <citation type="submission" date="2016-07" db="EMBL/GenBank/DDBJ databases">
        <title>De novo transcriptome assembly of four accessions of the metal hyperaccumulator plant Noccaea caerulescens.</title>
        <authorList>
            <person name="Blande D."/>
            <person name="Halimaa P."/>
            <person name="Tervahauta A.I."/>
            <person name="Aarts M.G."/>
            <person name="Karenlampi S.O."/>
        </authorList>
    </citation>
    <scope>NUCLEOTIDE SEQUENCE</scope>
</reference>
<evidence type="ECO:0000313" key="1">
    <source>
        <dbReference type="EMBL" id="JAU49729.1"/>
    </source>
</evidence>
<accession>A0A1J3G0C8</accession>
<protein>
    <submittedName>
        <fullName evidence="1">Uncharacterized protein</fullName>
    </submittedName>
</protein>
<dbReference type="PANTHER" id="PTHR31390">
    <property type="entry name" value="EXPRESSED PROTEIN"/>
    <property type="match status" value="1"/>
</dbReference>
<name>A0A1J3G0C8_NOCCA</name>
<gene>
    <name evidence="1" type="ORF">LC_TR2268_c4_g1_i1_g.7276</name>
</gene>
<dbReference type="PANTHER" id="PTHR31390:SF2">
    <property type="entry name" value="EXPRESSED PROTEIN"/>
    <property type="match status" value="1"/>
</dbReference>